<feature type="domain" description="ABC transporter" evidence="6">
    <location>
        <begin position="1"/>
        <end position="230"/>
    </location>
</feature>
<evidence type="ECO:0000256" key="1">
    <source>
        <dbReference type="ARBA" id="ARBA00022448"/>
    </source>
</evidence>
<dbReference type="InterPro" id="IPR017871">
    <property type="entry name" value="ABC_transporter-like_CS"/>
</dbReference>
<keyword evidence="3" id="KW-0547">Nucleotide-binding</keyword>
<dbReference type="InterPro" id="IPR027417">
    <property type="entry name" value="P-loop_NTPase"/>
</dbReference>
<dbReference type="InterPro" id="IPR005116">
    <property type="entry name" value="Transp-assoc_OB_typ1"/>
</dbReference>
<comment type="caution">
    <text evidence="8">The sequence shown here is derived from an EMBL/GenBank/DDBJ whole genome shotgun (WGS) entry which is preliminary data.</text>
</comment>
<dbReference type="InterPro" id="IPR008995">
    <property type="entry name" value="Mo/tungstate-bd_C_term_dom"/>
</dbReference>
<evidence type="ECO:0000256" key="4">
    <source>
        <dbReference type="ARBA" id="ARBA00022840"/>
    </source>
</evidence>
<dbReference type="AlphaFoldDB" id="A0A846RQY2"/>
<sequence>MTLELAARVPARNFDVRFALAPGETVAVMGPNGAGKSTLLGVLSGLIKPDDGAATLGGHVLFSSREWVPPHARGVALLAQDALLFPHLSVLENVAFGPRCAGASRAVARDSARRWLGEVEALDLADRRPVSLSGGQAQRVAVARALATEPDLLLLDEPLSALDISVAPLLRRTLRRVLKGRSAVIVTHDIVDALLLADRVVVIDNGRIVEDGPTRTVLEEPRSSFAAGLAGLNLVTGQTVADGLTAPDGVHLAALTEPPLPEGEEAAAIFSPRAVAVHRDHPTGSPRNVLPVTITDLEPHGGRTTVRAGHLSAEITTAAAAELDLLPGMEVFFSVKSTEVSLYLR</sequence>
<dbReference type="SUPFAM" id="SSF52540">
    <property type="entry name" value="P-loop containing nucleoside triphosphate hydrolases"/>
    <property type="match status" value="1"/>
</dbReference>
<dbReference type="GO" id="GO:0015689">
    <property type="term" value="P:molybdate ion transport"/>
    <property type="evidence" value="ECO:0007669"/>
    <property type="project" value="InterPro"/>
</dbReference>
<dbReference type="SUPFAM" id="SSF50331">
    <property type="entry name" value="MOP-like"/>
    <property type="match status" value="1"/>
</dbReference>
<dbReference type="InterPro" id="IPR003439">
    <property type="entry name" value="ABC_transporter-like_ATP-bd"/>
</dbReference>
<dbReference type="Proteomes" id="UP000547458">
    <property type="component" value="Unassembled WGS sequence"/>
</dbReference>
<keyword evidence="4 8" id="KW-0067">ATP-binding</keyword>
<keyword evidence="1" id="KW-0813">Transport</keyword>
<dbReference type="PROSITE" id="PS00211">
    <property type="entry name" value="ABC_TRANSPORTER_1"/>
    <property type="match status" value="1"/>
</dbReference>
<dbReference type="PROSITE" id="PS50893">
    <property type="entry name" value="ABC_TRANSPORTER_2"/>
    <property type="match status" value="1"/>
</dbReference>
<feature type="domain" description="Mop" evidence="7">
    <location>
        <begin position="283"/>
        <end position="344"/>
    </location>
</feature>
<dbReference type="InterPro" id="IPR050093">
    <property type="entry name" value="ABC_SmlMolc_Importer"/>
</dbReference>
<evidence type="ECO:0000256" key="2">
    <source>
        <dbReference type="ARBA" id="ARBA00022505"/>
    </source>
</evidence>
<protein>
    <submittedName>
        <fullName evidence="8">Molybdate transport system ATP-binding protein</fullName>
    </submittedName>
</protein>
<proteinExistence type="predicted"/>
<keyword evidence="9" id="KW-1185">Reference proteome</keyword>
<dbReference type="InterPro" id="IPR003593">
    <property type="entry name" value="AAA+_ATPase"/>
</dbReference>
<evidence type="ECO:0000256" key="3">
    <source>
        <dbReference type="ARBA" id="ARBA00022741"/>
    </source>
</evidence>
<name>A0A846RQY2_9MICC</name>
<dbReference type="EMBL" id="JAATJL010000001">
    <property type="protein sequence ID" value="NJC22577.1"/>
    <property type="molecule type" value="Genomic_DNA"/>
</dbReference>
<evidence type="ECO:0000313" key="9">
    <source>
        <dbReference type="Proteomes" id="UP000547458"/>
    </source>
</evidence>
<dbReference type="PROSITE" id="PS51866">
    <property type="entry name" value="MOP"/>
    <property type="match status" value="1"/>
</dbReference>
<dbReference type="PANTHER" id="PTHR42781">
    <property type="entry name" value="SPERMIDINE/PUTRESCINE IMPORT ATP-BINDING PROTEIN POTA"/>
    <property type="match status" value="1"/>
</dbReference>
<dbReference type="PANTHER" id="PTHR42781:SF4">
    <property type="entry name" value="SPERMIDINE_PUTRESCINE IMPORT ATP-BINDING PROTEIN POTA"/>
    <property type="match status" value="1"/>
</dbReference>
<dbReference type="GO" id="GO:0016887">
    <property type="term" value="F:ATP hydrolysis activity"/>
    <property type="evidence" value="ECO:0007669"/>
    <property type="project" value="InterPro"/>
</dbReference>
<evidence type="ECO:0000313" key="8">
    <source>
        <dbReference type="EMBL" id="NJC22577.1"/>
    </source>
</evidence>
<keyword evidence="2 5" id="KW-0500">Molybdenum</keyword>
<gene>
    <name evidence="8" type="ORF">BJ994_001653</name>
</gene>
<dbReference type="Pfam" id="PF03459">
    <property type="entry name" value="TOBE"/>
    <property type="match status" value="1"/>
</dbReference>
<dbReference type="Pfam" id="PF00005">
    <property type="entry name" value="ABC_tran"/>
    <property type="match status" value="1"/>
</dbReference>
<dbReference type="RefSeq" id="WP_167993251.1">
    <property type="nucleotide sequence ID" value="NZ_JAATJL010000001.1"/>
</dbReference>
<dbReference type="GO" id="GO:0005524">
    <property type="term" value="F:ATP binding"/>
    <property type="evidence" value="ECO:0007669"/>
    <property type="project" value="UniProtKB-KW"/>
</dbReference>
<dbReference type="InterPro" id="IPR004606">
    <property type="entry name" value="Mop_domain"/>
</dbReference>
<accession>A0A846RQY2</accession>
<dbReference type="Gene3D" id="2.40.50.100">
    <property type="match status" value="1"/>
</dbReference>
<evidence type="ECO:0000256" key="5">
    <source>
        <dbReference type="PROSITE-ProRule" id="PRU01213"/>
    </source>
</evidence>
<dbReference type="SMART" id="SM00382">
    <property type="entry name" value="AAA"/>
    <property type="match status" value="1"/>
</dbReference>
<reference evidence="8 9" key="1">
    <citation type="submission" date="2020-03" db="EMBL/GenBank/DDBJ databases">
        <title>Sequencing the genomes of 1000 actinobacteria strains.</title>
        <authorList>
            <person name="Klenk H.-P."/>
        </authorList>
    </citation>
    <scope>NUCLEOTIDE SEQUENCE [LARGE SCALE GENOMIC DNA]</scope>
    <source>
        <strain evidence="8 9">DSM 16403</strain>
    </source>
</reference>
<evidence type="ECO:0000259" key="6">
    <source>
        <dbReference type="PROSITE" id="PS50893"/>
    </source>
</evidence>
<dbReference type="Gene3D" id="3.40.50.300">
    <property type="entry name" value="P-loop containing nucleotide triphosphate hydrolases"/>
    <property type="match status" value="1"/>
</dbReference>
<evidence type="ECO:0000259" key="7">
    <source>
        <dbReference type="PROSITE" id="PS51866"/>
    </source>
</evidence>
<organism evidence="8 9">
    <name type="scientific">Arthrobacter pigmenti</name>
    <dbReference type="NCBI Taxonomy" id="271432"/>
    <lineage>
        <taxon>Bacteria</taxon>
        <taxon>Bacillati</taxon>
        <taxon>Actinomycetota</taxon>
        <taxon>Actinomycetes</taxon>
        <taxon>Micrococcales</taxon>
        <taxon>Micrococcaceae</taxon>
        <taxon>Arthrobacter</taxon>
    </lineage>
</organism>